<dbReference type="AlphaFoldDB" id="C6HHQ8"/>
<dbReference type="EMBL" id="GG692427">
    <property type="protein sequence ID" value="EER40342.1"/>
    <property type="molecule type" value="Genomic_DNA"/>
</dbReference>
<name>C6HHQ8_AJECH</name>
<proteinExistence type="predicted"/>
<dbReference type="HOGENOM" id="CLU_1184748_0_0_1"/>
<accession>C6HHQ8</accession>
<sequence length="234" mass="26115">MTRNIRRFIPPDHESSREKQCFIIIISNDEILPPVLITDMMAHIPTPNLYPASSLDSIYIPCQPGSFYYSNIQGLSETSLLEVSRGHDIVVRWIMVWTMVATHIMCKYLRSRRSSGFWRTTTSSPRSTILKAAEERVSVSPKNAGNTVTIGIIAIYFLKSVRPLSVTGPMQSWTVEASTNLIESSSPKVFDNDINHLKAMKLVYNEGVGPFLLAFSHVKPSDPFATGIKILAAV</sequence>
<dbReference type="OMA" id="ATHIMCK"/>
<evidence type="ECO:0000313" key="2">
    <source>
        <dbReference type="Proteomes" id="UP000002624"/>
    </source>
</evidence>
<dbReference type="Proteomes" id="UP000002624">
    <property type="component" value="Unassembled WGS sequence"/>
</dbReference>
<gene>
    <name evidence="1" type="ORF">HCDG_05739</name>
</gene>
<evidence type="ECO:0000313" key="1">
    <source>
        <dbReference type="EMBL" id="EER40342.1"/>
    </source>
</evidence>
<dbReference type="VEuPathDB" id="FungiDB:HCDG_05739"/>
<organism evidence="1 2">
    <name type="scientific">Ajellomyces capsulatus (strain H143)</name>
    <name type="common">Darling's disease fungus</name>
    <name type="synonym">Histoplasma capsulatum</name>
    <dbReference type="NCBI Taxonomy" id="544712"/>
    <lineage>
        <taxon>Eukaryota</taxon>
        <taxon>Fungi</taxon>
        <taxon>Dikarya</taxon>
        <taxon>Ascomycota</taxon>
        <taxon>Pezizomycotina</taxon>
        <taxon>Eurotiomycetes</taxon>
        <taxon>Eurotiomycetidae</taxon>
        <taxon>Onygenales</taxon>
        <taxon>Ajellomycetaceae</taxon>
        <taxon>Histoplasma</taxon>
    </lineage>
</organism>
<protein>
    <submittedName>
        <fullName evidence="1">Uncharacterized protein</fullName>
    </submittedName>
</protein>
<reference evidence="2" key="1">
    <citation type="submission" date="2009-05" db="EMBL/GenBank/DDBJ databases">
        <title>The genome sequence of Ajellomyces capsulatus strain H143.</title>
        <authorList>
            <person name="Champion M."/>
            <person name="Cuomo C.A."/>
            <person name="Ma L.-J."/>
            <person name="Henn M.R."/>
            <person name="Sil A."/>
            <person name="Goldman B."/>
            <person name="Young S.K."/>
            <person name="Kodira C.D."/>
            <person name="Zeng Q."/>
            <person name="Koehrsen M."/>
            <person name="Alvarado L."/>
            <person name="Berlin A.M."/>
            <person name="Borenstein D."/>
            <person name="Chen Z."/>
            <person name="Engels R."/>
            <person name="Freedman E."/>
            <person name="Gellesch M."/>
            <person name="Goldberg J."/>
            <person name="Griggs A."/>
            <person name="Gujja S."/>
            <person name="Heiman D.I."/>
            <person name="Hepburn T.A."/>
            <person name="Howarth C."/>
            <person name="Jen D."/>
            <person name="Larson L."/>
            <person name="Lewis B."/>
            <person name="Mehta T."/>
            <person name="Park D."/>
            <person name="Pearson M."/>
            <person name="Roberts A."/>
            <person name="Saif S."/>
            <person name="Shea T.D."/>
            <person name="Shenoy N."/>
            <person name="Sisk P."/>
            <person name="Stolte C."/>
            <person name="Sykes S."/>
            <person name="Walk T."/>
            <person name="White J."/>
            <person name="Yandava C."/>
            <person name="Klein B."/>
            <person name="McEwen J.G."/>
            <person name="Puccia R."/>
            <person name="Goldman G.H."/>
            <person name="Felipe M.S."/>
            <person name="Nino-Vega G."/>
            <person name="San-Blas G."/>
            <person name="Taylor J.W."/>
            <person name="Mendoza L."/>
            <person name="Galagan J.E."/>
            <person name="Nusbaum C."/>
            <person name="Birren B.W."/>
        </authorList>
    </citation>
    <scope>NUCLEOTIDE SEQUENCE [LARGE SCALE GENOMIC DNA]</scope>
    <source>
        <strain evidence="2">H143</strain>
    </source>
</reference>